<dbReference type="AlphaFoldDB" id="A0A2K9NI50"/>
<accession>A0A2K9NI50</accession>
<dbReference type="PROSITE" id="PS50850">
    <property type="entry name" value="MFS"/>
    <property type="match status" value="1"/>
</dbReference>
<keyword evidence="3" id="KW-0813">Transport</keyword>
<dbReference type="InterPro" id="IPR020846">
    <property type="entry name" value="MFS_dom"/>
</dbReference>
<keyword evidence="4" id="KW-1003">Cell membrane</keyword>
<dbReference type="InterPro" id="IPR011701">
    <property type="entry name" value="MFS"/>
</dbReference>
<dbReference type="SUPFAM" id="SSF103473">
    <property type="entry name" value="MFS general substrate transporter"/>
    <property type="match status" value="1"/>
</dbReference>
<protein>
    <submittedName>
        <fullName evidence="8">MFS transporter</fullName>
    </submittedName>
</protein>
<evidence type="ECO:0000256" key="6">
    <source>
        <dbReference type="ARBA" id="ARBA00022989"/>
    </source>
</evidence>
<evidence type="ECO:0000256" key="3">
    <source>
        <dbReference type="ARBA" id="ARBA00022448"/>
    </source>
</evidence>
<dbReference type="EMBL" id="CP025612">
    <property type="protein sequence ID" value="AUN32767.1"/>
    <property type="molecule type" value="Genomic_DNA"/>
</dbReference>
<dbReference type="RefSeq" id="WP_102114299.1">
    <property type="nucleotide sequence ID" value="NZ_BMGN01000017.1"/>
</dbReference>
<proteinExistence type="inferred from homology"/>
<keyword evidence="6" id="KW-1133">Transmembrane helix</keyword>
<gene>
    <name evidence="8" type="ORF">C0V82_20915</name>
</gene>
<evidence type="ECO:0000313" key="9">
    <source>
        <dbReference type="Proteomes" id="UP000234752"/>
    </source>
</evidence>
<reference evidence="8 9" key="1">
    <citation type="submission" date="2017-12" db="EMBL/GenBank/DDBJ databases">
        <title>Genomes of bacteria within cyanobacterial aggregates.</title>
        <authorList>
            <person name="Cai H."/>
        </authorList>
    </citation>
    <scope>NUCLEOTIDE SEQUENCE [LARGE SCALE GENOMIC DNA]</scope>
    <source>
        <strain evidence="8 9">TH16</strain>
    </source>
</reference>
<evidence type="ECO:0000256" key="2">
    <source>
        <dbReference type="ARBA" id="ARBA00008335"/>
    </source>
</evidence>
<dbReference type="Gene3D" id="1.20.1250.20">
    <property type="entry name" value="MFS general substrate transporter like domains"/>
    <property type="match status" value="1"/>
</dbReference>
<dbReference type="OrthoDB" id="63984at2"/>
<dbReference type="GO" id="GO:0005886">
    <property type="term" value="C:plasma membrane"/>
    <property type="evidence" value="ECO:0007669"/>
    <property type="project" value="UniProtKB-SubCell"/>
</dbReference>
<name>A0A2K9NI50_9PROT</name>
<comment type="similarity">
    <text evidence="2">Belongs to the major facilitator superfamily.</text>
</comment>
<keyword evidence="5" id="KW-0812">Transmembrane</keyword>
<dbReference type="Proteomes" id="UP000234752">
    <property type="component" value="Chromosome eg_2"/>
</dbReference>
<evidence type="ECO:0000313" key="8">
    <source>
        <dbReference type="EMBL" id="AUN32767.1"/>
    </source>
</evidence>
<dbReference type="InterPro" id="IPR036259">
    <property type="entry name" value="MFS_trans_sf"/>
</dbReference>
<evidence type="ECO:0000256" key="7">
    <source>
        <dbReference type="ARBA" id="ARBA00023136"/>
    </source>
</evidence>
<dbReference type="InterPro" id="IPR005829">
    <property type="entry name" value="Sugar_transporter_CS"/>
</dbReference>
<comment type="subcellular location">
    <subcellularLocation>
        <location evidence="1">Cell membrane</location>
        <topology evidence="1">Multi-pass membrane protein</topology>
    </subcellularLocation>
</comment>
<organism evidence="8 9">
    <name type="scientific">Niveispirillum cyanobacteriorum</name>
    <dbReference type="NCBI Taxonomy" id="1612173"/>
    <lineage>
        <taxon>Bacteria</taxon>
        <taxon>Pseudomonadati</taxon>
        <taxon>Pseudomonadota</taxon>
        <taxon>Alphaproteobacteria</taxon>
        <taxon>Rhodospirillales</taxon>
        <taxon>Azospirillaceae</taxon>
        <taxon>Niveispirillum</taxon>
    </lineage>
</organism>
<dbReference type="Pfam" id="PF07690">
    <property type="entry name" value="MFS_1"/>
    <property type="match status" value="1"/>
</dbReference>
<sequence length="405" mass="41915">MTASPPPFSAMTGIQTGSPAFRRVSLALFAAGFSTFALLYHVQPLLPLLADGFGVAPAEAALALSLATGFLSVSLLLSGALADIFGRKPVMVASLAVSALLTLLTAIIPSWHGLLLARALFGVTLAGLPAVAMAYLGEEMHPSALDRAMGLYIAGSAMGGMAGRLVTGVVVDFLPWQAATIGIGLMGLLAAFAVWRSLPVSAGFVRRPARPGLMLTALAVPLRRPDLRLLFAQGFLLMGGFITIFNYMGFRLLLPPFDLPQSVVALIFSAYLLGMGSSSTVGRLTVRWGRALVMVGAVLIMTVGVALTLADTLYTIVPGIGLMTFGFFGAHSIASGWVGALAPATGKAQSSSLYLFSYYMGSSLVGAGGGVIWGAWGWGGLVAVVGLMLILSLFAIAALSRMTRG</sequence>
<dbReference type="PANTHER" id="PTHR43271">
    <property type="entry name" value="BLL2771 PROTEIN"/>
    <property type="match status" value="1"/>
</dbReference>
<keyword evidence="7" id="KW-0472">Membrane</keyword>
<dbReference type="CDD" id="cd17324">
    <property type="entry name" value="MFS_NepI_like"/>
    <property type="match status" value="1"/>
</dbReference>
<dbReference type="KEGG" id="ncb:C0V82_20915"/>
<evidence type="ECO:0000256" key="5">
    <source>
        <dbReference type="ARBA" id="ARBA00022692"/>
    </source>
</evidence>
<keyword evidence="9" id="KW-1185">Reference proteome</keyword>
<dbReference type="GO" id="GO:0022857">
    <property type="term" value="F:transmembrane transporter activity"/>
    <property type="evidence" value="ECO:0007669"/>
    <property type="project" value="InterPro"/>
</dbReference>
<dbReference type="PANTHER" id="PTHR43271:SF1">
    <property type="entry name" value="INNER MEMBRANE TRANSPORT PROTEIN YNFM"/>
    <property type="match status" value="1"/>
</dbReference>
<dbReference type="PROSITE" id="PS00216">
    <property type="entry name" value="SUGAR_TRANSPORT_1"/>
    <property type="match status" value="1"/>
</dbReference>
<evidence type="ECO:0000256" key="1">
    <source>
        <dbReference type="ARBA" id="ARBA00004651"/>
    </source>
</evidence>
<evidence type="ECO:0000256" key="4">
    <source>
        <dbReference type="ARBA" id="ARBA00022475"/>
    </source>
</evidence>